<gene>
    <name evidence="2" type="ORF">ACFOW6_15985</name>
</gene>
<dbReference type="EMBL" id="JBHSCW010000010">
    <property type="protein sequence ID" value="MFC4353049.1"/>
    <property type="molecule type" value="Genomic_DNA"/>
</dbReference>
<keyword evidence="3" id="KW-1185">Reference proteome</keyword>
<evidence type="ECO:0000313" key="2">
    <source>
        <dbReference type="EMBL" id="MFC4353049.1"/>
    </source>
</evidence>
<proteinExistence type="predicted"/>
<dbReference type="NCBIfam" id="TIGR02217">
    <property type="entry name" value="chp_TIGR02217"/>
    <property type="match status" value="1"/>
</dbReference>
<name>A0ABV8UPV9_9PROT</name>
<comment type="caution">
    <text evidence="2">The sequence shown here is derived from an EMBL/GenBank/DDBJ whole genome shotgun (WGS) entry which is preliminary data.</text>
</comment>
<reference evidence="3" key="1">
    <citation type="journal article" date="2019" name="Int. J. Syst. Evol. Microbiol.">
        <title>The Global Catalogue of Microorganisms (GCM) 10K type strain sequencing project: providing services to taxonomists for standard genome sequencing and annotation.</title>
        <authorList>
            <consortium name="The Broad Institute Genomics Platform"/>
            <consortium name="The Broad Institute Genome Sequencing Center for Infectious Disease"/>
            <person name="Wu L."/>
            <person name="Ma J."/>
        </authorList>
    </citation>
    <scope>NUCLEOTIDE SEQUENCE [LARGE SCALE GENOMIC DNA]</scope>
    <source>
        <strain evidence="3">CECT 8472</strain>
    </source>
</reference>
<feature type="domain" description="DUF2460" evidence="1">
    <location>
        <begin position="15"/>
        <end position="222"/>
    </location>
</feature>
<accession>A0ABV8UPV9</accession>
<sequence>MPEHSIEGFDPGGFDDVAFPLALARGSEGGPEFSTAIVETASGREQRNQNRAAARLRFNAARGLRSAADRDLLMDFFYARRGRARAFPLRDWADYKSCPTTQAVSPTDQLLGHGDGVRRRFALVKRYGAGAASYQRRITLPQVDSLRVALDGVEVDGAEVTAGWSVDRLAGELVFDSAPAAGVELRAGFIFDVPVRFDSDRLEVSWLAPGGHEVAEVPLVEVILS</sequence>
<dbReference type="Proteomes" id="UP001595799">
    <property type="component" value="Unassembled WGS sequence"/>
</dbReference>
<protein>
    <submittedName>
        <fullName evidence="2">DUF2460 domain-containing protein</fullName>
    </submittedName>
</protein>
<dbReference type="Pfam" id="PF09343">
    <property type="entry name" value="DUF2460"/>
    <property type="match status" value="1"/>
</dbReference>
<evidence type="ECO:0000313" key="3">
    <source>
        <dbReference type="Proteomes" id="UP001595799"/>
    </source>
</evidence>
<dbReference type="InterPro" id="IPR011740">
    <property type="entry name" value="DUF2460"/>
</dbReference>
<organism evidence="2 3">
    <name type="scientific">Fodinicurvata halophila</name>
    <dbReference type="NCBI Taxonomy" id="1419723"/>
    <lineage>
        <taxon>Bacteria</taxon>
        <taxon>Pseudomonadati</taxon>
        <taxon>Pseudomonadota</taxon>
        <taxon>Alphaproteobacteria</taxon>
        <taxon>Rhodospirillales</taxon>
        <taxon>Rhodovibrionaceae</taxon>
        <taxon>Fodinicurvata</taxon>
    </lineage>
</organism>
<evidence type="ECO:0000259" key="1">
    <source>
        <dbReference type="Pfam" id="PF09343"/>
    </source>
</evidence>
<dbReference type="RefSeq" id="WP_382423423.1">
    <property type="nucleotide sequence ID" value="NZ_JBHSCW010000010.1"/>
</dbReference>